<dbReference type="PIRSF" id="PIRSF000190">
    <property type="entry name" value="Pyd_amn-ph_oxd"/>
    <property type="match status" value="1"/>
</dbReference>
<evidence type="ECO:0000256" key="2">
    <source>
        <dbReference type="ARBA" id="ARBA00022630"/>
    </source>
</evidence>
<comment type="subunit">
    <text evidence="5">Homodimer.</text>
</comment>
<evidence type="ECO:0000256" key="4">
    <source>
        <dbReference type="ARBA" id="ARBA00023002"/>
    </source>
</evidence>
<feature type="binding site" evidence="5">
    <location>
        <position position="185"/>
    </location>
    <ligand>
        <name>FMN</name>
        <dbReference type="ChEBI" id="CHEBI:58210"/>
    </ligand>
</feature>
<dbReference type="InterPro" id="IPR000659">
    <property type="entry name" value="Pyridox_Oxase"/>
</dbReference>
<feature type="binding site" evidence="5">
    <location>
        <begin position="191"/>
        <end position="193"/>
    </location>
    <ligand>
        <name>substrate</name>
    </ligand>
</feature>
<evidence type="ECO:0000259" key="6">
    <source>
        <dbReference type="Pfam" id="PF01243"/>
    </source>
</evidence>
<protein>
    <recommendedName>
        <fullName evidence="5">Pyridoxine/pyridoxamine 5'-phosphate oxidase</fullName>
        <ecNumber evidence="5">1.4.3.5</ecNumber>
    </recommendedName>
    <alternativeName>
        <fullName evidence="5">PNP/PMP oxidase</fullName>
        <shortName evidence="5">PNPOx</shortName>
    </alternativeName>
    <alternativeName>
        <fullName evidence="5">Pyridoxal 5'-phosphate synthase</fullName>
    </alternativeName>
</protein>
<accession>A0ABX8EM84</accession>
<evidence type="ECO:0000256" key="1">
    <source>
        <dbReference type="ARBA" id="ARBA00007301"/>
    </source>
</evidence>
<comment type="function">
    <text evidence="5">Catalyzes the oxidation of either pyridoxine 5'-phosphate (PNP) or pyridoxamine 5'-phosphate (PMP) into pyridoxal 5'-phosphate (PLP).</text>
</comment>
<dbReference type="GO" id="GO:0004733">
    <property type="term" value="F:pyridoxamine phosphate oxidase activity"/>
    <property type="evidence" value="ECO:0007669"/>
    <property type="project" value="UniProtKB-EC"/>
</dbReference>
<dbReference type="Proteomes" id="UP000679307">
    <property type="component" value="Chromosome"/>
</dbReference>
<dbReference type="Gene3D" id="2.30.110.10">
    <property type="entry name" value="Electron Transport, Fmn-binding Protein, Chain A"/>
    <property type="match status" value="1"/>
</dbReference>
<feature type="binding site" evidence="5">
    <location>
        <begin position="77"/>
        <end position="78"/>
    </location>
    <ligand>
        <name>FMN</name>
        <dbReference type="ChEBI" id="CHEBI:58210"/>
    </ligand>
</feature>
<dbReference type="PANTHER" id="PTHR10851">
    <property type="entry name" value="PYRIDOXINE-5-PHOSPHATE OXIDASE"/>
    <property type="match status" value="1"/>
</dbReference>
<keyword evidence="2 5" id="KW-0285">Flavoprotein</keyword>
<organism evidence="8 9">
    <name type="scientific">Nocardioides aquaticus</name>
    <dbReference type="NCBI Taxonomy" id="160826"/>
    <lineage>
        <taxon>Bacteria</taxon>
        <taxon>Bacillati</taxon>
        <taxon>Actinomycetota</taxon>
        <taxon>Actinomycetes</taxon>
        <taxon>Propionibacteriales</taxon>
        <taxon>Nocardioidaceae</taxon>
        <taxon>Nocardioides</taxon>
    </lineage>
</organism>
<dbReference type="NCBIfam" id="TIGR00558">
    <property type="entry name" value="pdxH"/>
    <property type="match status" value="1"/>
</dbReference>
<evidence type="ECO:0000256" key="3">
    <source>
        <dbReference type="ARBA" id="ARBA00022643"/>
    </source>
</evidence>
<evidence type="ECO:0000256" key="5">
    <source>
        <dbReference type="HAMAP-Rule" id="MF_01629"/>
    </source>
</evidence>
<comment type="pathway">
    <text evidence="5">Cofactor metabolism; pyridoxal 5'-phosphate salvage; pyridoxal 5'-phosphate from pyridoxamine 5'-phosphate: step 1/1.</text>
</comment>
<comment type="catalytic activity">
    <reaction evidence="5">
        <text>pyridoxine 5'-phosphate + O2 = pyridoxal 5'-phosphate + H2O2</text>
        <dbReference type="Rhea" id="RHEA:15149"/>
        <dbReference type="ChEBI" id="CHEBI:15379"/>
        <dbReference type="ChEBI" id="CHEBI:16240"/>
        <dbReference type="ChEBI" id="CHEBI:58589"/>
        <dbReference type="ChEBI" id="CHEBI:597326"/>
        <dbReference type="EC" id="1.4.3.5"/>
    </reaction>
</comment>
<keyword evidence="9" id="KW-1185">Reference proteome</keyword>
<feature type="domain" description="Pyridoxamine 5'-phosphate oxidase N-terminal" evidence="6">
    <location>
        <begin position="35"/>
        <end position="156"/>
    </location>
</feature>
<dbReference type="InterPro" id="IPR011576">
    <property type="entry name" value="Pyridox_Oxase_N"/>
</dbReference>
<comment type="pathway">
    <text evidence="5">Cofactor metabolism; pyridoxal 5'-phosphate salvage; pyridoxal 5'-phosphate from pyridoxine 5'-phosphate: step 1/1.</text>
</comment>
<dbReference type="EMBL" id="CP075371">
    <property type="protein sequence ID" value="QVT81628.1"/>
    <property type="molecule type" value="Genomic_DNA"/>
</dbReference>
<feature type="binding site" evidence="5">
    <location>
        <position position="84"/>
    </location>
    <ligand>
        <name>FMN</name>
        <dbReference type="ChEBI" id="CHEBI:58210"/>
    </ligand>
</feature>
<gene>
    <name evidence="5 8" type="primary">pdxH</name>
    <name evidence="8" type="ORF">ENKNEFLB_04040</name>
</gene>
<name>A0ABX8EM84_9ACTN</name>
<dbReference type="Pfam" id="PF01243">
    <property type="entry name" value="PNPOx_N"/>
    <property type="match status" value="1"/>
</dbReference>
<dbReference type="InterPro" id="IPR012349">
    <property type="entry name" value="Split_barrel_FMN-bd"/>
</dbReference>
<feature type="binding site" evidence="5">
    <location>
        <position position="67"/>
    </location>
    <ligand>
        <name>substrate</name>
    </ligand>
</feature>
<keyword evidence="5" id="KW-0664">Pyridoxine biosynthesis</keyword>
<dbReference type="HAMAP" id="MF_01629">
    <property type="entry name" value="PdxH"/>
    <property type="match status" value="1"/>
</dbReference>
<dbReference type="NCBIfam" id="NF004231">
    <property type="entry name" value="PRK05679.1"/>
    <property type="match status" value="1"/>
</dbReference>
<feature type="domain" description="Pyridoxine 5'-phosphate oxidase dimerisation C-terminal" evidence="7">
    <location>
        <begin position="172"/>
        <end position="214"/>
    </location>
</feature>
<sequence length="214" mass="23969">MSRDLSSAREEYARGGLDEADLAADPVTMFERWYDQAVDQGVHEPNAMVLSTAGAHGRPSSRIVLLKGVSERGFVFFTNLASRKGGELADVPWAALLFPWHALERQVRVEGPAEPLPREEVEAYFASRPRGSRIGAWASRQSSTVADRAALEASYAAADDRFGEDVPVPDDWGGYVVRPEVVEFWQGRPSRLHDRLVYERDPQEQDWRTCRLAP</sequence>
<evidence type="ECO:0000313" key="9">
    <source>
        <dbReference type="Proteomes" id="UP000679307"/>
    </source>
</evidence>
<feature type="binding site" evidence="5">
    <location>
        <position position="128"/>
    </location>
    <ligand>
        <name>substrate</name>
    </ligand>
</feature>
<feature type="binding site" evidence="5">
    <location>
        <position position="132"/>
    </location>
    <ligand>
        <name>substrate</name>
    </ligand>
</feature>
<comment type="similarity">
    <text evidence="1 5">Belongs to the pyridoxamine 5'-phosphate oxidase family.</text>
</comment>
<dbReference type="InterPro" id="IPR019576">
    <property type="entry name" value="Pyridoxamine_oxidase_dimer_C"/>
</dbReference>
<feature type="binding site" evidence="5">
    <location>
        <begin position="141"/>
        <end position="142"/>
    </location>
    <ligand>
        <name>FMN</name>
        <dbReference type="ChEBI" id="CHEBI:58210"/>
    </ligand>
</feature>
<reference evidence="8 9" key="1">
    <citation type="submission" date="2021-05" db="EMBL/GenBank/DDBJ databases">
        <title>Complete genome of Nocardioides aquaticus KCTC 9944T isolated from meromictic and hypersaline Ekho Lake, Antarctica.</title>
        <authorList>
            <person name="Hwang K."/>
            <person name="Kim K.M."/>
            <person name="Choe H."/>
        </authorList>
    </citation>
    <scope>NUCLEOTIDE SEQUENCE [LARGE SCALE GENOMIC DNA]</scope>
    <source>
        <strain evidence="8 9">KCTC 9944</strain>
    </source>
</reference>
<feature type="binding site" evidence="5">
    <location>
        <position position="83"/>
    </location>
    <ligand>
        <name>FMN</name>
        <dbReference type="ChEBI" id="CHEBI:58210"/>
    </ligand>
</feature>
<dbReference type="PANTHER" id="PTHR10851:SF0">
    <property type="entry name" value="PYRIDOXINE-5'-PHOSPHATE OXIDASE"/>
    <property type="match status" value="1"/>
</dbReference>
<feature type="binding site" evidence="5">
    <location>
        <position position="124"/>
    </location>
    <ligand>
        <name>substrate</name>
    </ligand>
</feature>
<feature type="binding site" evidence="5">
    <location>
        <position position="195"/>
    </location>
    <ligand>
        <name>FMN</name>
        <dbReference type="ChEBI" id="CHEBI:58210"/>
    </ligand>
</feature>
<dbReference type="SUPFAM" id="SSF50475">
    <property type="entry name" value="FMN-binding split barrel"/>
    <property type="match status" value="1"/>
</dbReference>
<evidence type="ECO:0000259" key="7">
    <source>
        <dbReference type="Pfam" id="PF10590"/>
    </source>
</evidence>
<dbReference type="PROSITE" id="PS01064">
    <property type="entry name" value="PYRIDOX_OXIDASE"/>
    <property type="match status" value="1"/>
</dbReference>
<dbReference type="InterPro" id="IPR019740">
    <property type="entry name" value="Pyridox_Oxase_CS"/>
</dbReference>
<keyword evidence="4 5" id="KW-0560">Oxidoreductase</keyword>
<proteinExistence type="inferred from homology"/>
<dbReference type="EC" id="1.4.3.5" evidence="5"/>
<comment type="cofactor">
    <cofactor evidence="5">
        <name>FMN</name>
        <dbReference type="ChEBI" id="CHEBI:58210"/>
    </cofactor>
    <text evidence="5">Binds 1 FMN per subunit.</text>
</comment>
<evidence type="ECO:0000313" key="8">
    <source>
        <dbReference type="EMBL" id="QVT81628.1"/>
    </source>
</evidence>
<dbReference type="RefSeq" id="WP_214056977.1">
    <property type="nucleotide sequence ID" value="NZ_BAAAHS010000166.1"/>
</dbReference>
<dbReference type="Pfam" id="PF10590">
    <property type="entry name" value="PNP_phzG_C"/>
    <property type="match status" value="1"/>
</dbReference>
<feature type="binding site" evidence="5">
    <location>
        <begin position="62"/>
        <end position="67"/>
    </location>
    <ligand>
        <name>FMN</name>
        <dbReference type="ChEBI" id="CHEBI:58210"/>
    </ligand>
</feature>
<comment type="catalytic activity">
    <reaction evidence="5">
        <text>pyridoxamine 5'-phosphate + O2 + H2O = pyridoxal 5'-phosphate + H2O2 + NH4(+)</text>
        <dbReference type="Rhea" id="RHEA:15817"/>
        <dbReference type="ChEBI" id="CHEBI:15377"/>
        <dbReference type="ChEBI" id="CHEBI:15379"/>
        <dbReference type="ChEBI" id="CHEBI:16240"/>
        <dbReference type="ChEBI" id="CHEBI:28938"/>
        <dbReference type="ChEBI" id="CHEBI:58451"/>
        <dbReference type="ChEBI" id="CHEBI:597326"/>
        <dbReference type="EC" id="1.4.3.5"/>
    </reaction>
</comment>
<feature type="binding site" evidence="5">
    <location>
        <position position="106"/>
    </location>
    <ligand>
        <name>FMN</name>
        <dbReference type="ChEBI" id="CHEBI:58210"/>
    </ligand>
</feature>
<keyword evidence="3 5" id="KW-0288">FMN</keyword>